<evidence type="ECO:0000259" key="6">
    <source>
        <dbReference type="PROSITE" id="PS51700"/>
    </source>
</evidence>
<dbReference type="InterPro" id="IPR005314">
    <property type="entry name" value="Peptidase_C50"/>
</dbReference>
<proteinExistence type="predicted"/>
<evidence type="ECO:0000256" key="5">
    <source>
        <dbReference type="SAM" id="MobiDB-lite"/>
    </source>
</evidence>
<feature type="compositionally biased region" description="Polar residues" evidence="5">
    <location>
        <begin position="73"/>
        <end position="89"/>
    </location>
</feature>
<protein>
    <recommendedName>
        <fullName evidence="2">separase</fullName>
        <ecNumber evidence="2">3.4.22.49</ecNumber>
    </recommendedName>
</protein>
<comment type="catalytic activity">
    <reaction evidence="1">
        <text>All bonds known to be hydrolyzed by this endopeptidase have arginine in P1 and an acidic residue in P4. P6 is often occupied by an acidic residue or by a hydroxy-amino-acid residue, the phosphorylation of which enhances cleavage.</text>
        <dbReference type="EC" id="3.4.22.49"/>
    </reaction>
</comment>
<dbReference type="PROSITE" id="PS51700">
    <property type="entry name" value="SEPARIN"/>
    <property type="match status" value="1"/>
</dbReference>
<feature type="region of interest" description="Disordered" evidence="5">
    <location>
        <begin position="139"/>
        <end position="160"/>
    </location>
</feature>
<feature type="compositionally biased region" description="Basic and acidic residues" evidence="5">
    <location>
        <begin position="93"/>
        <end position="107"/>
    </location>
</feature>
<evidence type="ECO:0000256" key="3">
    <source>
        <dbReference type="ARBA" id="ARBA00022801"/>
    </source>
</evidence>
<dbReference type="EC" id="3.4.22.49" evidence="2"/>
<organism evidence="7 8">
    <name type="scientific">Lithohypha guttulata</name>
    <dbReference type="NCBI Taxonomy" id="1690604"/>
    <lineage>
        <taxon>Eukaryota</taxon>
        <taxon>Fungi</taxon>
        <taxon>Dikarya</taxon>
        <taxon>Ascomycota</taxon>
        <taxon>Pezizomycotina</taxon>
        <taxon>Eurotiomycetes</taxon>
        <taxon>Chaetothyriomycetidae</taxon>
        <taxon>Chaetothyriales</taxon>
        <taxon>Trichomeriaceae</taxon>
        <taxon>Lithohypha</taxon>
    </lineage>
</organism>
<evidence type="ECO:0000256" key="4">
    <source>
        <dbReference type="ARBA" id="ARBA00022829"/>
    </source>
</evidence>
<feature type="region of interest" description="Disordered" evidence="5">
    <location>
        <begin position="56"/>
        <end position="109"/>
    </location>
</feature>
<evidence type="ECO:0000313" key="7">
    <source>
        <dbReference type="EMBL" id="KAK5083263.1"/>
    </source>
</evidence>
<dbReference type="Proteomes" id="UP001345013">
    <property type="component" value="Unassembled WGS sequence"/>
</dbReference>
<dbReference type="PANTHER" id="PTHR12792">
    <property type="entry name" value="EXTRA SPINDLE POLES 1-RELATED"/>
    <property type="match status" value="1"/>
</dbReference>
<accession>A0ABR0K1T7</accession>
<evidence type="ECO:0000256" key="1">
    <source>
        <dbReference type="ARBA" id="ARBA00000451"/>
    </source>
</evidence>
<gene>
    <name evidence="7" type="primary">ESP1</name>
    <name evidence="7" type="ORF">LTR24_007826</name>
</gene>
<evidence type="ECO:0000313" key="8">
    <source>
        <dbReference type="Proteomes" id="UP001345013"/>
    </source>
</evidence>
<comment type="caution">
    <text evidence="7">The sequence shown here is derived from an EMBL/GenBank/DDBJ whole genome shotgun (WGS) entry which is preliminary data.</text>
</comment>
<keyword evidence="4" id="KW-0159">Chromosome partition</keyword>
<feature type="domain" description="Peptidase C50" evidence="6">
    <location>
        <begin position="1847"/>
        <end position="1945"/>
    </location>
</feature>
<reference evidence="7 8" key="1">
    <citation type="submission" date="2023-08" db="EMBL/GenBank/DDBJ databases">
        <title>Black Yeasts Isolated from many extreme environments.</title>
        <authorList>
            <person name="Coleine C."/>
            <person name="Stajich J.E."/>
            <person name="Selbmann L."/>
        </authorList>
    </citation>
    <scope>NUCLEOTIDE SEQUENCE [LARGE SCALE GENOMIC DNA]</scope>
    <source>
        <strain evidence="7 8">CCFEE 5885</strain>
    </source>
</reference>
<dbReference type="PANTHER" id="PTHR12792:SF0">
    <property type="entry name" value="SEPARIN"/>
    <property type="match status" value="1"/>
</dbReference>
<dbReference type="Pfam" id="PF03568">
    <property type="entry name" value="Separin_C"/>
    <property type="match status" value="1"/>
</dbReference>
<feature type="region of interest" description="Disordered" evidence="5">
    <location>
        <begin position="1264"/>
        <end position="1306"/>
    </location>
</feature>
<evidence type="ECO:0000256" key="2">
    <source>
        <dbReference type="ARBA" id="ARBA00012489"/>
    </source>
</evidence>
<feature type="compositionally biased region" description="Low complexity" evidence="5">
    <location>
        <begin position="10"/>
        <end position="21"/>
    </location>
</feature>
<dbReference type="GO" id="GO:0016787">
    <property type="term" value="F:hydrolase activity"/>
    <property type="evidence" value="ECO:0007669"/>
    <property type="project" value="UniProtKB-KW"/>
</dbReference>
<name>A0ABR0K1T7_9EURO</name>
<feature type="region of interest" description="Disordered" evidence="5">
    <location>
        <begin position="1"/>
        <end position="40"/>
    </location>
</feature>
<dbReference type="EMBL" id="JAVRRG010000123">
    <property type="protein sequence ID" value="KAK5083263.1"/>
    <property type="molecule type" value="Genomic_DNA"/>
</dbReference>
<keyword evidence="3 7" id="KW-0378">Hydrolase</keyword>
<keyword evidence="8" id="KW-1185">Reference proteome</keyword>
<sequence>MAVVKSAMRKAPAAANPPNKKTASESQHAEQDAEQDTEVSRNLRLLRAILDAPIESTAKSTSTKARRPKTPLAATTTSGTNAPRTTASKSKSKNAERSVVKKEDAVSERLPPVTEQRRIAMNSFNQSLKLLSAVVKKQQLNKQQKPHDANTSSSDSGAAETAEWNLHAECACAGLDVLRQTDKFSKDTGSSIRKREQAAILLLEKVVSLEMKDLAYATASKVYEQYCDRRRASKHETTTQRKTKRLPLPQLLVQDNSLEDGNDFHIVCAFQSQVIRLAILQGPESITHNFVQAISLDAPGSPANVICSGRESGYLEQRRAGDNLRTIAQALSKLYSTAVKANDSSVESQSQSLSLFTEAQIIRLASWKMLDRQVDLDQELWTPLERALKHFWHKQELKTAGGYGLTTRLIERVRHHLRACSFSAEIPSKLLVLLAQLAEANFDLDQAEEHLTHLCSQATGSKKLFYQCRLATIQLDEERLVGTVPPTIYEVLQSFENVTHADLAVSSDELLSVVRLRKVCSQRLSVPAPGAAEPIHAELGTTCLQLLCALLQFCGSQLRKTCQKDSNIRRSLHLSVLKTIEAVIDAERYATVADNESFWLFLHNLDSCSKLLTELGNDRLVAEEGNRSDVLDSLKIRLSNVFWRAHSCSNVASKEGKPIILAQKSIACLDVIPTEALSKAALGPRLEKLASMHIAAHAFAHAKAMLEQAIKHYIAADALVDAVEASLSKQSSKVWTDPASLAFQLSRALRSYDALHAGGADAEDLTQSVYDDEGLPDVHRAILLEHQILYLLRKSRTKAALDSLFEHAQLVMKLACLPPHCVWRLRFASALAFHVSKLQGVEDEKLTMVEQLLLAAIENCSDNEHIFLNSYQPVLMSLIQLQRGLITEALDVGSTSRSLACLRSAMEDRSTLTELDEVIDNYDCLLSILRAYTDQAMALHEEVSAVICLSTRARLLQCGVPGEEHEQLGCHISLARCQVRLDDLQAAKSSLTKAQALIGTNEPANHTLLELHLAEAEYHLECAAPSAPSKCRMLLEQAQADVCAIWPQDANLNSMRQIERDEIVARGALIASMSAVRSGNLADANQYARQAAKISTSIWAALEKRNSKSSTPPEDSTMITLAADLSNLNIIPRSSTNLAWSCGARYWSYLGIHVRSLKHASSVLSHVGLLDDALHYAKQLRQVLLPMSSSHSMSDPGVSLAVLYAKSTQGSDAMHILAAREDFVRRSCHEPTADELLSSSEAYFALGECATACRLIQKVRPLSSPRRNQAKMIESPKKAEASKSTTAAPRRPARAKSTKTATVRQERASKTCDLDAMVREPARIATPCYSFIQLHNEDRRRALLLMLAAADKNRDQDMHSETYVSSLPAPSRALVQEVFAIAKLNMAEAWQKLCADSMQAVFTESAIALPSKCVSRGRTGRVSFLQGMSAKVKISPSKLQIQSNQAAGFLDIAQLLQSAHKDVNLLLTESYSYCSTEMIHALVKMEARISLLLTTMGLPFTISSTELVLKVSQPMDEALYRERMVAFAESATQDRSSLSVWPNMNSATAAKHEVISPSDLNNLPSSWSVISLTLAEDNDELLVSKVVSGRPPFVLRIPLHRSNEGDGTDEFTFDDAQRELRDIITQANSSSHDVRGTSDKVIRAQWHADREKLDRRLELLLSNVESVWLGGFRGVLSPKTFDEKQVRQLGEALTRSLDKHLPSRRKGGASTVDKVVIHDHILEIFLALGDLGEDDLDDAIIDLLYFIVDIFQFDGERNAYDEIDWDAMLVDVLDALRVSYTAQPPQSPRHTILILDKELESLPWESLPCLINHPVSRMPSLGSVSDRLARIRAQSGPDNALAITRSTAHVSSVVNPSGDLTSTQTLFEPILTSHLPASQSTYMINAPPSEPQFSSLLSTSDILLYFGHGSGAQYIRGRTIRSLSKSAVTFLFGCSSARMVEHGVFESTGMPRYYMLGSSPAVVGCLWDVTDREIDRVALRTLSEWGLLDKEDERVKDGLKLKGRKNQERRQRVAAATDTKRTKTLVQAVQEGRKACVLRYLCGAAVVMYGVPVVLKD</sequence>
<dbReference type="InterPro" id="IPR030397">
    <property type="entry name" value="SEPARIN_core_dom"/>
</dbReference>